<dbReference type="OMA" id="ELGDAMW"/>
<dbReference type="InterPro" id="IPR033309">
    <property type="entry name" value="Mus81"/>
</dbReference>
<protein>
    <recommendedName>
        <fullName evidence="13">Crossover junction endonuclease MUS81</fullName>
        <ecNumber evidence="13">3.1.22.-</ecNumber>
    </recommendedName>
</protein>
<evidence type="ECO:0000313" key="17">
    <source>
        <dbReference type="Proteomes" id="UP000001357"/>
    </source>
</evidence>
<feature type="domain" description="ERCC4" evidence="15">
    <location>
        <begin position="378"/>
        <end position="486"/>
    </location>
</feature>
<dbReference type="InterPro" id="IPR006166">
    <property type="entry name" value="ERCC4_domain"/>
</dbReference>
<dbReference type="Pfam" id="PF02732">
    <property type="entry name" value="ERCC4"/>
    <property type="match status" value="1"/>
</dbReference>
<keyword evidence="10 13" id="KW-0233">DNA recombination</keyword>
<dbReference type="GO" id="GO:0048476">
    <property type="term" value="C:Holliday junction resolvase complex"/>
    <property type="evidence" value="ECO:0000318"/>
    <property type="project" value="GO_Central"/>
</dbReference>
<evidence type="ECO:0000256" key="14">
    <source>
        <dbReference type="SAM" id="MobiDB-lite"/>
    </source>
</evidence>
<keyword evidence="17" id="KW-1185">Reference proteome</keyword>
<dbReference type="Gene3D" id="3.40.50.10130">
    <property type="match status" value="1"/>
</dbReference>
<dbReference type="EC" id="3.1.22.-" evidence="13"/>
<proteinExistence type="inferred from homology"/>
<dbReference type="GO" id="GO:0048257">
    <property type="term" value="F:3'-flap endonuclease activity"/>
    <property type="evidence" value="ECO:0000318"/>
    <property type="project" value="GO_Central"/>
</dbReference>
<evidence type="ECO:0000259" key="15">
    <source>
        <dbReference type="SMART" id="SM00891"/>
    </source>
</evidence>
<keyword evidence="5 13" id="KW-0479">Metal-binding</keyword>
<keyword evidence="11 13" id="KW-0234">DNA repair</keyword>
<keyword evidence="7 13" id="KW-0227">DNA damage</keyword>
<comment type="function">
    <text evidence="13">Interacts with EME1 to form a DNA structure-specific endonuclease with substrate preference for branched DNA structures with a 5'-end at the branch nick. Typical substrates include 3'-flap structures, D-loops, replication forks and nicked Holliday junctions. May be required in mitosis for the processing of stalled or collapsed replication fork intermediates. May be required in meiosis for the repair of meiosis-specific double strand breaks subsequent to single-end invasion (SEI).</text>
</comment>
<dbReference type="Gene3D" id="1.10.150.670">
    <property type="entry name" value="Crossover junction endonuclease EME1, DNA-binding domain"/>
    <property type="match status" value="1"/>
</dbReference>
<dbReference type="InterPro" id="IPR036388">
    <property type="entry name" value="WH-like_DNA-bd_sf"/>
</dbReference>
<evidence type="ECO:0000256" key="13">
    <source>
        <dbReference type="RuleBase" id="RU369042"/>
    </source>
</evidence>
<evidence type="ECO:0000256" key="4">
    <source>
        <dbReference type="ARBA" id="ARBA00022722"/>
    </source>
</evidence>
<dbReference type="AlphaFoldDB" id="A9UQC8"/>
<dbReference type="InterPro" id="IPR042530">
    <property type="entry name" value="EME1/EME2_C"/>
</dbReference>
<keyword evidence="12 13" id="KW-0539">Nucleus</keyword>
<dbReference type="FunFam" id="1.10.150.110:FF:000001">
    <property type="entry name" value="Putative Crossover junction endonuclease MUS81"/>
    <property type="match status" value="1"/>
</dbReference>
<dbReference type="EMBL" id="CH991543">
    <property type="protein sequence ID" value="EDQ93023.1"/>
    <property type="molecule type" value="Genomic_DNA"/>
</dbReference>
<dbReference type="SMART" id="SM00891">
    <property type="entry name" value="ERCC4"/>
    <property type="match status" value="1"/>
</dbReference>
<dbReference type="GO" id="GO:0006308">
    <property type="term" value="P:DNA catabolic process"/>
    <property type="evidence" value="ECO:0007669"/>
    <property type="project" value="UniProtKB-UniRule"/>
</dbReference>
<evidence type="ECO:0000256" key="5">
    <source>
        <dbReference type="ARBA" id="ARBA00022723"/>
    </source>
</evidence>
<evidence type="ECO:0000256" key="8">
    <source>
        <dbReference type="ARBA" id="ARBA00022801"/>
    </source>
</evidence>
<dbReference type="PANTHER" id="PTHR13451:SF0">
    <property type="entry name" value="CROSSOVER JUNCTION ENDONUCLEASE MUS81"/>
    <property type="match status" value="1"/>
</dbReference>
<dbReference type="InterPro" id="IPR010996">
    <property type="entry name" value="HHH_MUS81"/>
</dbReference>
<dbReference type="Gene3D" id="1.10.10.10">
    <property type="entry name" value="Winged helix-like DNA-binding domain superfamily/Winged helix DNA-binding domain"/>
    <property type="match status" value="1"/>
</dbReference>
<dbReference type="Proteomes" id="UP000001357">
    <property type="component" value="Unassembled WGS sequence"/>
</dbReference>
<sequence length="655" mass="71902">MASQDQDSEAAGASAPSDWKPYFIEWLEELRSAASTRNSTFQRVYSKALKSMQAHPGTLQNGKDAMQLKGVGAGIARLLDEKKASLCTKRGTSRPGSTSTDTQGTAASTDAASGADGGPRRKRATRAYVPRRGSGAAALLIGYFGALTQSGGELEYLSKRDLIAVAQPYSESSFTSSDKMSHYTAWSSMAVLLEKGLFLKYSNPAKFKLTPEGLELGQRLYQARSAARTVDVASPLVTFAGMSNRSAPHDARSQRHPPPRPAEHAPTRPDNHPAPKEPAANAAPQSAESAQAVPPCHICETAPAKIKQTHQRQPLSIPMSPTARTVSPGPMSSTTFDSSFDQLRDAPTPNRQRATPFATFQRLRAASWQLAPREYDIVLVIDSREDNGLAFDRGLMKERLDAMGVRSVAKRLPLGDFLWIVQERITPVPGRLRAPIPRELVLDYVVERKRIDDLVASIRDGRYREQKFRFARSGINRPIYLVENADLIERQTMAGSALKQALVNSQIHEGFFVKTTSNLTQTLTYLALMTRYLQQAYRDTTFANGSTGEQSNHAVELQTYEEFCENSAKNKDLSVRDLFLQHLMCLRGVTVHKATAVVEEFETPANFTRLITQKGKTVACQMISNLNASTNSGKPARVGPAIAKVLVELYSRLTA</sequence>
<dbReference type="FunCoup" id="A9UQC8">
    <property type="interactions" value="491"/>
</dbReference>
<evidence type="ECO:0000256" key="2">
    <source>
        <dbReference type="ARBA" id="ARBA00004123"/>
    </source>
</evidence>
<feature type="compositionally biased region" description="Polar residues" evidence="14">
    <location>
        <begin position="322"/>
        <end position="333"/>
    </location>
</feature>
<dbReference type="GO" id="GO:0046872">
    <property type="term" value="F:metal ion binding"/>
    <property type="evidence" value="ECO:0007669"/>
    <property type="project" value="UniProtKB-UniRule"/>
</dbReference>
<evidence type="ECO:0000256" key="11">
    <source>
        <dbReference type="ARBA" id="ARBA00023204"/>
    </source>
</evidence>
<feature type="region of interest" description="Disordered" evidence="14">
    <location>
        <begin position="242"/>
        <end position="293"/>
    </location>
</feature>
<dbReference type="GO" id="GO:0031573">
    <property type="term" value="P:mitotic intra-S DNA damage checkpoint signaling"/>
    <property type="evidence" value="ECO:0000318"/>
    <property type="project" value="GO_Central"/>
</dbReference>
<dbReference type="STRING" id="81824.A9UQC8"/>
<dbReference type="InParanoid" id="A9UQC8"/>
<dbReference type="GO" id="GO:0008821">
    <property type="term" value="F:crossover junction DNA endonuclease activity"/>
    <property type="evidence" value="ECO:0007669"/>
    <property type="project" value="UniProtKB-UniRule"/>
</dbReference>
<organism evidence="16 17">
    <name type="scientific">Monosiga brevicollis</name>
    <name type="common">Choanoflagellate</name>
    <dbReference type="NCBI Taxonomy" id="81824"/>
    <lineage>
        <taxon>Eukaryota</taxon>
        <taxon>Choanoflagellata</taxon>
        <taxon>Craspedida</taxon>
        <taxon>Salpingoecidae</taxon>
        <taxon>Monosiga</taxon>
    </lineage>
</organism>
<keyword evidence="8 13" id="KW-0378">Hydrolase</keyword>
<dbReference type="GO" id="GO:0003677">
    <property type="term" value="F:DNA binding"/>
    <property type="evidence" value="ECO:0007669"/>
    <property type="project" value="UniProtKB-UniRule"/>
</dbReference>
<dbReference type="FunFam" id="1.10.10.10:FF:000307">
    <property type="entry name" value="Crossover junction endonuclease MUS81"/>
    <property type="match status" value="1"/>
</dbReference>
<dbReference type="GeneID" id="5887466"/>
<keyword evidence="6 13" id="KW-0255">Endonuclease</keyword>
<evidence type="ECO:0000256" key="7">
    <source>
        <dbReference type="ARBA" id="ARBA00022763"/>
    </source>
</evidence>
<dbReference type="CDD" id="cd21036">
    <property type="entry name" value="WH_MUS81"/>
    <property type="match status" value="1"/>
</dbReference>
<evidence type="ECO:0000313" key="16">
    <source>
        <dbReference type="EMBL" id="EDQ93023.1"/>
    </source>
</evidence>
<gene>
    <name evidence="16" type="ORF">MONBRDRAFT_22361</name>
</gene>
<dbReference type="GO" id="GO:0005634">
    <property type="term" value="C:nucleus"/>
    <property type="evidence" value="ECO:0000318"/>
    <property type="project" value="GO_Central"/>
</dbReference>
<dbReference type="Gene3D" id="1.10.150.110">
    <property type="entry name" value="DNA polymerase beta, N-terminal domain-like"/>
    <property type="match status" value="1"/>
</dbReference>
<feature type="compositionally biased region" description="Low complexity" evidence="14">
    <location>
        <begin position="96"/>
        <end position="114"/>
    </location>
</feature>
<dbReference type="InterPro" id="IPR047416">
    <property type="entry name" value="XPF_nuclease_Mus81"/>
</dbReference>
<evidence type="ECO:0000256" key="12">
    <source>
        <dbReference type="ARBA" id="ARBA00023242"/>
    </source>
</evidence>
<dbReference type="Pfam" id="PF21136">
    <property type="entry name" value="WHD_MUS81"/>
    <property type="match status" value="1"/>
</dbReference>
<evidence type="ECO:0000256" key="1">
    <source>
        <dbReference type="ARBA" id="ARBA00001946"/>
    </source>
</evidence>
<dbReference type="RefSeq" id="XP_001742785.1">
    <property type="nucleotide sequence ID" value="XM_001742733.1"/>
</dbReference>
<keyword evidence="9 13" id="KW-0460">Magnesium</keyword>
<name>A9UQC8_MONBE</name>
<dbReference type="SUPFAM" id="SSF52980">
    <property type="entry name" value="Restriction endonuclease-like"/>
    <property type="match status" value="1"/>
</dbReference>
<dbReference type="GO" id="GO:0000727">
    <property type="term" value="P:double-strand break repair via break-induced replication"/>
    <property type="evidence" value="ECO:0000318"/>
    <property type="project" value="GO_Central"/>
</dbReference>
<feature type="compositionally biased region" description="Basic and acidic residues" evidence="14">
    <location>
        <begin position="261"/>
        <end position="275"/>
    </location>
</feature>
<evidence type="ECO:0000256" key="6">
    <source>
        <dbReference type="ARBA" id="ARBA00022759"/>
    </source>
</evidence>
<dbReference type="GO" id="GO:0031297">
    <property type="term" value="P:replication fork processing"/>
    <property type="evidence" value="ECO:0007669"/>
    <property type="project" value="UniProtKB-ARBA"/>
</dbReference>
<dbReference type="SUPFAM" id="SSF47802">
    <property type="entry name" value="DNA polymerase beta, N-terminal domain-like"/>
    <property type="match status" value="1"/>
</dbReference>
<comment type="subcellular location">
    <subcellularLocation>
        <location evidence="2 13">Nucleus</location>
    </subcellularLocation>
</comment>
<dbReference type="InterPro" id="IPR047417">
    <property type="entry name" value="WHD_MUS81"/>
</dbReference>
<comment type="subunit">
    <text evidence="13">Interacts with EME1.</text>
</comment>
<dbReference type="KEGG" id="mbr:MONBRDRAFT_22361"/>
<evidence type="ECO:0000256" key="10">
    <source>
        <dbReference type="ARBA" id="ARBA00023172"/>
    </source>
</evidence>
<dbReference type="Pfam" id="PF14716">
    <property type="entry name" value="HHH_8"/>
    <property type="match status" value="1"/>
</dbReference>
<dbReference type="InterPro" id="IPR027421">
    <property type="entry name" value="DNA_pol_lamdba_lyase_dom_sf"/>
</dbReference>
<dbReference type="PANTHER" id="PTHR13451">
    <property type="entry name" value="CLASS II CROSSOVER JUNCTION ENDONUCLEASE MUS81"/>
    <property type="match status" value="1"/>
</dbReference>
<dbReference type="FunFam" id="3.40.50.10130:FF:000003">
    <property type="entry name" value="Crossover junction endonuclease MUS81"/>
    <property type="match status" value="1"/>
</dbReference>
<evidence type="ECO:0000256" key="9">
    <source>
        <dbReference type="ARBA" id="ARBA00022842"/>
    </source>
</evidence>
<feature type="region of interest" description="Disordered" evidence="14">
    <location>
        <begin position="86"/>
        <end position="126"/>
    </location>
</feature>
<reference evidence="16 17" key="1">
    <citation type="journal article" date="2008" name="Nature">
        <title>The genome of the choanoflagellate Monosiga brevicollis and the origin of metazoans.</title>
        <authorList>
            <consortium name="JGI Sequencing"/>
            <person name="King N."/>
            <person name="Westbrook M.J."/>
            <person name="Young S.L."/>
            <person name="Kuo A."/>
            <person name="Abedin M."/>
            <person name="Chapman J."/>
            <person name="Fairclough S."/>
            <person name="Hellsten U."/>
            <person name="Isogai Y."/>
            <person name="Letunic I."/>
            <person name="Marr M."/>
            <person name="Pincus D."/>
            <person name="Putnam N."/>
            <person name="Rokas A."/>
            <person name="Wright K.J."/>
            <person name="Zuzow R."/>
            <person name="Dirks W."/>
            <person name="Good M."/>
            <person name="Goodstein D."/>
            <person name="Lemons D."/>
            <person name="Li W."/>
            <person name="Lyons J.B."/>
            <person name="Morris A."/>
            <person name="Nichols S."/>
            <person name="Richter D.J."/>
            <person name="Salamov A."/>
            <person name="Bork P."/>
            <person name="Lim W.A."/>
            <person name="Manning G."/>
            <person name="Miller W.T."/>
            <person name="McGinnis W."/>
            <person name="Shapiro H."/>
            <person name="Tjian R."/>
            <person name="Grigoriev I.V."/>
            <person name="Rokhsar D."/>
        </authorList>
    </citation>
    <scope>NUCLEOTIDE SEQUENCE [LARGE SCALE GENOMIC DNA]</scope>
    <source>
        <strain evidence="17">MX1 / ATCC 50154</strain>
    </source>
</reference>
<comment type="similarity">
    <text evidence="3 13">Belongs to the XPF family.</text>
</comment>
<dbReference type="eggNOG" id="KOG2379">
    <property type="taxonomic scope" value="Eukaryota"/>
</dbReference>
<evidence type="ECO:0000256" key="3">
    <source>
        <dbReference type="ARBA" id="ARBA00010015"/>
    </source>
</evidence>
<feature type="compositionally biased region" description="Low complexity" evidence="14">
    <location>
        <begin position="277"/>
        <end position="292"/>
    </location>
</feature>
<feature type="region of interest" description="Disordered" evidence="14">
    <location>
        <begin position="305"/>
        <end position="333"/>
    </location>
</feature>
<dbReference type="GO" id="GO:0000712">
    <property type="term" value="P:resolution of meiotic recombination intermediates"/>
    <property type="evidence" value="ECO:0000318"/>
    <property type="project" value="GO_Central"/>
</dbReference>
<dbReference type="InterPro" id="IPR011335">
    <property type="entry name" value="Restrct_endonuc-II-like"/>
</dbReference>
<accession>A9UQC8</accession>
<comment type="cofactor">
    <cofactor evidence="1 13">
        <name>Mg(2+)</name>
        <dbReference type="ChEBI" id="CHEBI:18420"/>
    </cofactor>
</comment>
<dbReference type="CDD" id="cd20074">
    <property type="entry name" value="XPF_nuclease_Mus81"/>
    <property type="match status" value="1"/>
</dbReference>
<keyword evidence="4 13" id="KW-0540">Nuclease</keyword>